<protein>
    <submittedName>
        <fullName evidence="1">Uncharacterized protein</fullName>
    </submittedName>
</protein>
<proteinExistence type="predicted"/>
<name>A0A656AMD2_VIBCL</name>
<evidence type="ECO:0000313" key="2">
    <source>
        <dbReference type="Proteomes" id="UP000041770"/>
    </source>
</evidence>
<reference evidence="1 2" key="1">
    <citation type="submission" date="2015-07" db="EMBL/GenBank/DDBJ databases">
        <authorList>
            <consortium name="Pathogen Informatics"/>
        </authorList>
    </citation>
    <scope>NUCLEOTIDE SEQUENCE [LARGE SCALE GENOMIC DNA]</scope>
    <source>
        <strain evidence="1 2">A316</strain>
    </source>
</reference>
<dbReference type="AlphaFoldDB" id="A0A656AMD2"/>
<gene>
    <name evidence="1" type="ORF">ERS013200_03515</name>
</gene>
<dbReference type="EMBL" id="CWQY01000036">
    <property type="protein sequence ID" value="CSD20419.1"/>
    <property type="molecule type" value="Genomic_DNA"/>
</dbReference>
<sequence length="74" mass="8573">MTEIVLTGFHHIKHAQRCFVFVGRVDTDLNAAIGHFSGQFRHVFWCIAEDRSIRPPRFGQRQFINGWFVGLRGS</sequence>
<evidence type="ECO:0000313" key="1">
    <source>
        <dbReference type="EMBL" id="CSD20419.1"/>
    </source>
</evidence>
<organism evidence="1 2">
    <name type="scientific">Vibrio cholerae</name>
    <dbReference type="NCBI Taxonomy" id="666"/>
    <lineage>
        <taxon>Bacteria</taxon>
        <taxon>Pseudomonadati</taxon>
        <taxon>Pseudomonadota</taxon>
        <taxon>Gammaproteobacteria</taxon>
        <taxon>Vibrionales</taxon>
        <taxon>Vibrionaceae</taxon>
        <taxon>Vibrio</taxon>
    </lineage>
</organism>
<dbReference type="Proteomes" id="UP000041770">
    <property type="component" value="Unassembled WGS sequence"/>
</dbReference>
<accession>A0A656AMD2</accession>